<keyword evidence="2" id="KW-0805">Transcription regulation</keyword>
<dbReference type="OrthoDB" id="9790639at2"/>
<evidence type="ECO:0000313" key="6">
    <source>
        <dbReference type="Proteomes" id="UP000232145"/>
    </source>
</evidence>
<dbReference type="Gene3D" id="3.30.70.940">
    <property type="entry name" value="NusG, N-terminal domain"/>
    <property type="match status" value="1"/>
</dbReference>
<dbReference type="SMART" id="SM00738">
    <property type="entry name" value="NGN"/>
    <property type="match status" value="1"/>
</dbReference>
<protein>
    <submittedName>
        <fullName evidence="5">Transcriptional antiterminator</fullName>
    </submittedName>
</protein>
<evidence type="ECO:0000259" key="4">
    <source>
        <dbReference type="SMART" id="SM00738"/>
    </source>
</evidence>
<keyword evidence="1" id="KW-0889">Transcription antitermination</keyword>
<dbReference type="Proteomes" id="UP000232145">
    <property type="component" value="Unassembled WGS sequence"/>
</dbReference>
<evidence type="ECO:0000256" key="1">
    <source>
        <dbReference type="ARBA" id="ARBA00022814"/>
    </source>
</evidence>
<organism evidence="5 6">
    <name type="scientific">Leptospira harrisiae</name>
    <dbReference type="NCBI Taxonomy" id="2023189"/>
    <lineage>
        <taxon>Bacteria</taxon>
        <taxon>Pseudomonadati</taxon>
        <taxon>Spirochaetota</taxon>
        <taxon>Spirochaetia</taxon>
        <taxon>Leptospirales</taxon>
        <taxon>Leptospiraceae</taxon>
        <taxon>Leptospira</taxon>
    </lineage>
</organism>
<name>A0A2N0AGQ0_9LEPT</name>
<gene>
    <name evidence="5" type="ORF">CH364_14795</name>
</gene>
<dbReference type="SUPFAM" id="SSF82679">
    <property type="entry name" value="N-utilization substance G protein NusG, N-terminal domain"/>
    <property type="match status" value="1"/>
</dbReference>
<feature type="domain" description="NusG-like N-terminal" evidence="4">
    <location>
        <begin position="10"/>
        <end position="108"/>
    </location>
</feature>
<reference evidence="5 6" key="1">
    <citation type="submission" date="2017-07" db="EMBL/GenBank/DDBJ databases">
        <title>Leptospira spp. isolated from tropical soils.</title>
        <authorList>
            <person name="Thibeaux R."/>
            <person name="Iraola G."/>
            <person name="Ferres I."/>
            <person name="Bierque E."/>
            <person name="Girault D."/>
            <person name="Soupe-Gilbert M.-E."/>
            <person name="Picardeau M."/>
            <person name="Goarant C."/>
        </authorList>
    </citation>
    <scope>NUCLEOTIDE SEQUENCE [LARGE SCALE GENOMIC DNA]</scope>
    <source>
        <strain evidence="5 6">FH2-B-A1</strain>
    </source>
</reference>
<keyword evidence="6" id="KW-1185">Reference proteome</keyword>
<evidence type="ECO:0000256" key="2">
    <source>
        <dbReference type="ARBA" id="ARBA00023015"/>
    </source>
</evidence>
<dbReference type="GO" id="GO:0031564">
    <property type="term" value="P:transcription antitermination"/>
    <property type="evidence" value="ECO:0007669"/>
    <property type="project" value="UniProtKB-KW"/>
</dbReference>
<dbReference type="Pfam" id="PF02357">
    <property type="entry name" value="NusG"/>
    <property type="match status" value="1"/>
</dbReference>
<dbReference type="RefSeq" id="WP_100743722.1">
    <property type="nucleotide sequence ID" value="NZ_NPDW01000002.1"/>
</dbReference>
<comment type="caution">
    <text evidence="5">The sequence shown here is derived from an EMBL/GenBank/DDBJ whole genome shotgun (WGS) entry which is preliminary data.</text>
</comment>
<dbReference type="NCBIfam" id="NF033644">
    <property type="entry name" value="antiterm_UpxY"/>
    <property type="match status" value="1"/>
</dbReference>
<accession>A0A2N0AGQ0</accession>
<dbReference type="CDD" id="cd09895">
    <property type="entry name" value="NGN_SP_UpxY"/>
    <property type="match status" value="1"/>
</dbReference>
<dbReference type="EMBL" id="NPDX01000005">
    <property type="protein sequence ID" value="PJZ83479.1"/>
    <property type="molecule type" value="Genomic_DNA"/>
</dbReference>
<keyword evidence="3" id="KW-0804">Transcription</keyword>
<dbReference type="InterPro" id="IPR043425">
    <property type="entry name" value="NusG-like"/>
</dbReference>
<dbReference type="InterPro" id="IPR036735">
    <property type="entry name" value="NGN_dom_sf"/>
</dbReference>
<dbReference type="GO" id="GO:0006354">
    <property type="term" value="P:DNA-templated transcription elongation"/>
    <property type="evidence" value="ECO:0007669"/>
    <property type="project" value="InterPro"/>
</dbReference>
<dbReference type="InterPro" id="IPR006645">
    <property type="entry name" value="NGN-like_dom"/>
</dbReference>
<dbReference type="AlphaFoldDB" id="A0A2N0AGQ0"/>
<sequence length="179" mass="20741">MSETNPPIEESAWYIVYTKPRAEKKLSELLKKYHLDNYLPIRKERKKWTDRFKWIQVPVLPSYIFVKIVFWRDKNKVLQLPGSHHFVFHKGQPATVTQDDLDQLENGLQKYADTLKVSPESVLGKGKTVRIINGALIGKTMEILKVKNKTLVVLRIPGIDAAVTYEIKVDDLAWEELIV</sequence>
<evidence type="ECO:0000313" key="5">
    <source>
        <dbReference type="EMBL" id="PJZ83479.1"/>
    </source>
</evidence>
<dbReference type="PANTHER" id="PTHR30265:SF4">
    <property type="entry name" value="KOW MOTIF FAMILY PROTEIN, EXPRESSED"/>
    <property type="match status" value="1"/>
</dbReference>
<dbReference type="PANTHER" id="PTHR30265">
    <property type="entry name" value="RHO-INTERACTING TRANSCRIPTION TERMINATION FACTOR NUSG"/>
    <property type="match status" value="1"/>
</dbReference>
<evidence type="ECO:0000256" key="3">
    <source>
        <dbReference type="ARBA" id="ARBA00023163"/>
    </source>
</evidence>
<proteinExistence type="predicted"/>